<dbReference type="Gene3D" id="3.10.50.40">
    <property type="match status" value="1"/>
</dbReference>
<dbReference type="GO" id="GO:0003755">
    <property type="term" value="F:peptidyl-prolyl cis-trans isomerase activity"/>
    <property type="evidence" value="ECO:0007669"/>
    <property type="project" value="UniProtKB-UniRule"/>
</dbReference>
<evidence type="ECO:0000313" key="8">
    <source>
        <dbReference type="EMBL" id="EON77373.1"/>
    </source>
</evidence>
<sequence length="186" mass="20529">MKNWISVLAVIGLFTLESCDDGFAGFGGPVYDREGNLAIDRERIATYLETAEFDSLYRIHDPSGLVVIVQEEGQGSRPFNGNVVYTNYTGMLKDGTVFDTNLPDVAQEHGIFNEDRNYEIFTFFVGQPTNQGGAIEGFSVGFRRLRSGSKAILVIPSPMGYQDNPNIPNIPANSILVFEVDFLGMD</sequence>
<accession>R7ZTK7</accession>
<reference evidence="8 9" key="1">
    <citation type="submission" date="2013-02" db="EMBL/GenBank/DDBJ databases">
        <title>A novel strain isolated from Lonar lake, Maharashtra, India.</title>
        <authorList>
            <person name="Singh A."/>
        </authorList>
    </citation>
    <scope>NUCLEOTIDE SEQUENCE [LARGE SCALE GENOMIC DNA]</scope>
    <source>
        <strain evidence="8 9">AK24</strain>
    </source>
</reference>
<feature type="domain" description="PPIase FKBP-type" evidence="7">
    <location>
        <begin position="81"/>
        <end position="186"/>
    </location>
</feature>
<dbReference type="PANTHER" id="PTHR43811">
    <property type="entry name" value="FKBP-TYPE PEPTIDYL-PROLYL CIS-TRANS ISOMERASE FKPA"/>
    <property type="match status" value="1"/>
</dbReference>
<dbReference type="Proteomes" id="UP000013909">
    <property type="component" value="Unassembled WGS sequence"/>
</dbReference>
<evidence type="ECO:0000256" key="2">
    <source>
        <dbReference type="ARBA" id="ARBA00006577"/>
    </source>
</evidence>
<name>R7ZTK7_9BACT</name>
<dbReference type="PROSITE" id="PS50059">
    <property type="entry name" value="FKBP_PPIASE"/>
    <property type="match status" value="1"/>
</dbReference>
<dbReference type="EC" id="5.2.1.8" evidence="6"/>
<comment type="catalytic activity">
    <reaction evidence="1 5 6">
        <text>[protein]-peptidylproline (omega=180) = [protein]-peptidylproline (omega=0)</text>
        <dbReference type="Rhea" id="RHEA:16237"/>
        <dbReference type="Rhea" id="RHEA-COMP:10747"/>
        <dbReference type="Rhea" id="RHEA-COMP:10748"/>
        <dbReference type="ChEBI" id="CHEBI:83833"/>
        <dbReference type="ChEBI" id="CHEBI:83834"/>
        <dbReference type="EC" id="5.2.1.8"/>
    </reaction>
</comment>
<protein>
    <recommendedName>
        <fullName evidence="6">Peptidyl-prolyl cis-trans isomerase</fullName>
        <ecNumber evidence="6">5.2.1.8</ecNumber>
    </recommendedName>
</protein>
<gene>
    <name evidence="8" type="ORF">ADIS_2241</name>
</gene>
<proteinExistence type="inferred from homology"/>
<evidence type="ECO:0000256" key="4">
    <source>
        <dbReference type="ARBA" id="ARBA00023235"/>
    </source>
</evidence>
<evidence type="ECO:0000256" key="3">
    <source>
        <dbReference type="ARBA" id="ARBA00023110"/>
    </source>
</evidence>
<keyword evidence="4 5" id="KW-0413">Isomerase</keyword>
<keyword evidence="3 5" id="KW-0697">Rotamase</keyword>
<dbReference type="STRING" id="1232681.ADIS_2241"/>
<dbReference type="RefSeq" id="WP_010854379.1">
    <property type="nucleotide sequence ID" value="NZ_AQHR01000059.1"/>
</dbReference>
<dbReference type="InterPro" id="IPR046357">
    <property type="entry name" value="PPIase_dom_sf"/>
</dbReference>
<comment type="similarity">
    <text evidence="2 6">Belongs to the FKBP-type PPIase family.</text>
</comment>
<evidence type="ECO:0000313" key="9">
    <source>
        <dbReference type="Proteomes" id="UP000013909"/>
    </source>
</evidence>
<comment type="caution">
    <text evidence="8">The sequence shown here is derived from an EMBL/GenBank/DDBJ whole genome shotgun (WGS) entry which is preliminary data.</text>
</comment>
<evidence type="ECO:0000259" key="7">
    <source>
        <dbReference type="PROSITE" id="PS50059"/>
    </source>
</evidence>
<evidence type="ECO:0000256" key="5">
    <source>
        <dbReference type="PROSITE-ProRule" id="PRU00277"/>
    </source>
</evidence>
<dbReference type="PANTHER" id="PTHR43811:SF19">
    <property type="entry name" value="39 KDA FK506-BINDING NUCLEAR PROTEIN"/>
    <property type="match status" value="1"/>
</dbReference>
<dbReference type="InterPro" id="IPR001179">
    <property type="entry name" value="PPIase_FKBP_dom"/>
</dbReference>
<dbReference type="AlphaFoldDB" id="R7ZTK7"/>
<evidence type="ECO:0000256" key="6">
    <source>
        <dbReference type="RuleBase" id="RU003915"/>
    </source>
</evidence>
<dbReference type="OrthoDB" id="9814548at2"/>
<dbReference type="SUPFAM" id="SSF54534">
    <property type="entry name" value="FKBP-like"/>
    <property type="match status" value="1"/>
</dbReference>
<keyword evidence="9" id="KW-1185">Reference proteome</keyword>
<dbReference type="PATRIC" id="fig|1288963.3.peg.2232"/>
<organism evidence="8 9">
    <name type="scientific">Lunatimonas lonarensis</name>
    <dbReference type="NCBI Taxonomy" id="1232681"/>
    <lineage>
        <taxon>Bacteria</taxon>
        <taxon>Pseudomonadati</taxon>
        <taxon>Bacteroidota</taxon>
        <taxon>Cytophagia</taxon>
        <taxon>Cytophagales</taxon>
        <taxon>Cyclobacteriaceae</taxon>
    </lineage>
</organism>
<dbReference type="Pfam" id="PF00254">
    <property type="entry name" value="FKBP_C"/>
    <property type="match status" value="1"/>
</dbReference>
<evidence type="ECO:0000256" key="1">
    <source>
        <dbReference type="ARBA" id="ARBA00000971"/>
    </source>
</evidence>
<dbReference type="EMBL" id="AQHR01000059">
    <property type="protein sequence ID" value="EON77373.1"/>
    <property type="molecule type" value="Genomic_DNA"/>
</dbReference>